<evidence type="ECO:0000313" key="3">
    <source>
        <dbReference type="EMBL" id="AZL89711.1"/>
    </source>
</evidence>
<feature type="region of interest" description="Disordered" evidence="2">
    <location>
        <begin position="34"/>
        <end position="84"/>
    </location>
</feature>
<dbReference type="EMBL" id="MH046811">
    <property type="protein sequence ID" value="AZL89711.1"/>
    <property type="molecule type" value="Genomic_DNA"/>
</dbReference>
<evidence type="ECO:0000313" key="4">
    <source>
        <dbReference type="EMBL" id="UFX99933.1"/>
    </source>
</evidence>
<evidence type="ECO:0000256" key="2">
    <source>
        <dbReference type="SAM" id="MobiDB-lite"/>
    </source>
</evidence>
<proteinExistence type="predicted"/>
<protein>
    <submittedName>
        <fullName evidence="3">MUTS family DNA-binding domain protein</fullName>
    </submittedName>
</protein>
<name>A0A3S8UY35_9VIRU</name>
<keyword evidence="3" id="KW-0238">DNA-binding</keyword>
<dbReference type="EMBL" id="MH046811">
    <property type="protein sequence ID" value="UFX99933.1"/>
    <property type="molecule type" value="Genomic_DNA"/>
</dbReference>
<feature type="compositionally biased region" description="Acidic residues" evidence="2">
    <location>
        <begin position="44"/>
        <end position="81"/>
    </location>
</feature>
<sequence>MFVRHNGKSWIKSSDKSCKYDKIIIKSDYVEKNVFPKKSKKDNDSDDEDNDSDDEDNDSDNEDNDSDNENNDDDSEEEDNEITIAPGIIKLTKKEKMKDNSGNIIEIEVRGTRDHDNCYFKVYDVARGFGMKQLNNIIIKSNSYVENIHYRYLYLKKTAGKGYCKKLYLTFVGMEKVINCSRSIHIQNAMSARKWLSQFCVSVKFNGLVLDSSKSSVSNIGYTYCITSDKIDADKIGYWKGMKKDLISRYKTYYGDTVKIFSVKTMYPELLEKKCHQHFKKYKLSHELYDKSKTDEYKLFLKENKMTPTEQDIYEDQQMTEIDVKTLFTAHLGTQDQKNELSSKLMGISANIVKEVFSTTSSTLPTIYLFSIGRVKDLRATLKIDKKYHDDDIVCKGGETIDLTRRINEHNTTYGKLPGAILCLKWHNYIDPQYTSKAETELFMLLDKLGHKMDHPKYNELIIFPKDKKAGNFIIDQFKNVSNKYLGHVKVLVDKIKELENEISELKYKNEINELKYKNIILEKDLEIAGLKKRVRNK</sequence>
<organism evidence="3">
    <name type="scientific">Megavirus baoshan</name>
    <dbReference type="NCBI Taxonomy" id="2496520"/>
    <lineage>
        <taxon>Viruses</taxon>
        <taxon>Varidnaviria</taxon>
        <taxon>Bamfordvirae</taxon>
        <taxon>Nucleocytoviricota</taxon>
        <taxon>Megaviricetes</taxon>
        <taxon>Imitervirales</taxon>
        <taxon>Mimiviridae</taxon>
        <taxon>Megamimivirinae</taxon>
        <taxon>Megavirus</taxon>
        <taxon>Megavirus baoshanense</taxon>
    </lineage>
</organism>
<gene>
    <name evidence="3" type="ORF">Mb0010</name>
    <name evidence="4" type="ORF">Mb1053</name>
</gene>
<feature type="coiled-coil region" evidence="1">
    <location>
        <begin position="489"/>
        <end position="516"/>
    </location>
</feature>
<dbReference type="GO" id="GO:0003677">
    <property type="term" value="F:DNA binding"/>
    <property type="evidence" value="ECO:0007669"/>
    <property type="project" value="UniProtKB-KW"/>
</dbReference>
<reference evidence="3" key="1">
    <citation type="submission" date="2018-03" db="EMBL/GenBank/DDBJ databases">
        <title>Draft genome sequences of Megaviruse, new member of the family Mimiviridae isolated from water in Shanghai, China.</title>
        <authorList>
            <person name="Xia Y."/>
        </authorList>
    </citation>
    <scope>NUCLEOTIDE SEQUENCE</scope>
    <source>
        <strain evidence="3">SH</strain>
    </source>
</reference>
<accession>A0A3S8UY35</accession>
<keyword evidence="1" id="KW-0175">Coiled coil</keyword>
<evidence type="ECO:0000256" key="1">
    <source>
        <dbReference type="SAM" id="Coils"/>
    </source>
</evidence>